<dbReference type="EMBL" id="CP042997">
    <property type="protein sequence ID" value="QEH32670.1"/>
    <property type="molecule type" value="Genomic_DNA"/>
</dbReference>
<reference evidence="2 3" key="1">
    <citation type="submission" date="2019-08" db="EMBL/GenBank/DDBJ databases">
        <title>Deep-cultivation of Planctomycetes and their phenomic and genomic characterization uncovers novel biology.</title>
        <authorList>
            <person name="Wiegand S."/>
            <person name="Jogler M."/>
            <person name="Boedeker C."/>
            <person name="Pinto D."/>
            <person name="Vollmers J."/>
            <person name="Rivas-Marin E."/>
            <person name="Kohn T."/>
            <person name="Peeters S.H."/>
            <person name="Heuer A."/>
            <person name="Rast P."/>
            <person name="Oberbeckmann S."/>
            <person name="Bunk B."/>
            <person name="Jeske O."/>
            <person name="Meyerdierks A."/>
            <person name="Storesund J.E."/>
            <person name="Kallscheuer N."/>
            <person name="Luecker S."/>
            <person name="Lage O.M."/>
            <person name="Pohl T."/>
            <person name="Merkel B.J."/>
            <person name="Hornburger P."/>
            <person name="Mueller R.-W."/>
            <person name="Bruemmer F."/>
            <person name="Labrenz M."/>
            <person name="Spormann A.M."/>
            <person name="Op den Camp H."/>
            <person name="Overmann J."/>
            <person name="Amann R."/>
            <person name="Jetten M.S.M."/>
            <person name="Mascher T."/>
            <person name="Medema M.H."/>
            <person name="Devos D.P."/>
            <person name="Kaster A.-K."/>
            <person name="Ovreas L."/>
            <person name="Rohde M."/>
            <person name="Galperin M.Y."/>
            <person name="Jogler C."/>
        </authorList>
    </citation>
    <scope>NUCLEOTIDE SEQUENCE [LARGE SCALE GENOMIC DNA]</scope>
    <source>
        <strain evidence="2 3">OJF2</strain>
    </source>
</reference>
<keyword evidence="3" id="KW-1185">Reference proteome</keyword>
<evidence type="ECO:0000256" key="1">
    <source>
        <dbReference type="SAM" id="MobiDB-lite"/>
    </source>
</evidence>
<feature type="region of interest" description="Disordered" evidence="1">
    <location>
        <begin position="1"/>
        <end position="32"/>
    </location>
</feature>
<evidence type="ECO:0000313" key="3">
    <source>
        <dbReference type="Proteomes" id="UP000324233"/>
    </source>
</evidence>
<dbReference type="KEGG" id="agv:OJF2_11490"/>
<gene>
    <name evidence="2" type="ORF">OJF2_11490</name>
</gene>
<organism evidence="2 3">
    <name type="scientific">Aquisphaera giovannonii</name>
    <dbReference type="NCBI Taxonomy" id="406548"/>
    <lineage>
        <taxon>Bacteria</taxon>
        <taxon>Pseudomonadati</taxon>
        <taxon>Planctomycetota</taxon>
        <taxon>Planctomycetia</taxon>
        <taxon>Isosphaerales</taxon>
        <taxon>Isosphaeraceae</taxon>
        <taxon>Aquisphaera</taxon>
    </lineage>
</organism>
<name>A0A5B9VYH8_9BACT</name>
<protein>
    <submittedName>
        <fullName evidence="2">Uncharacterized protein</fullName>
    </submittedName>
</protein>
<sequence length="62" mass="6286">MPTEADPGRTPAGRGPFASTGPALPGGHAPAVPQFGLRIAGRTFERLGPLRGPTIRAEGAQP</sequence>
<accession>A0A5B9VYH8</accession>
<proteinExistence type="predicted"/>
<dbReference type="Proteomes" id="UP000324233">
    <property type="component" value="Chromosome"/>
</dbReference>
<dbReference type="AlphaFoldDB" id="A0A5B9VYH8"/>
<evidence type="ECO:0000313" key="2">
    <source>
        <dbReference type="EMBL" id="QEH32670.1"/>
    </source>
</evidence>